<feature type="domain" description="DUF6876" evidence="1">
    <location>
        <begin position="12"/>
        <end position="133"/>
    </location>
</feature>
<dbReference type="InterPro" id="IPR049241">
    <property type="entry name" value="DUF6876"/>
</dbReference>
<dbReference type="EMBL" id="LYUD01000161">
    <property type="protein sequence ID" value="OAZ60830.1"/>
    <property type="molecule type" value="Genomic_DNA"/>
</dbReference>
<name>A0A1A0CDT1_ACEPA</name>
<dbReference type="RefSeq" id="WP_064776507.1">
    <property type="nucleotide sequence ID" value="NZ_LYUD01000161.1"/>
</dbReference>
<dbReference type="PATRIC" id="fig|438.15.peg.3141"/>
<dbReference type="Proteomes" id="UP000093796">
    <property type="component" value="Unassembled WGS sequence"/>
</dbReference>
<evidence type="ECO:0000259" key="1">
    <source>
        <dbReference type="Pfam" id="PF21781"/>
    </source>
</evidence>
<sequence>MSETLEPTHAITSSALAGFTGTVRYYRWHSGLLLTDGAHYLAANGAAWLIDVLASVQYLPAMRAEERQFWTLQVDLEKHAAVVVCTDGDKTGEGEIELYRQEIPYTDFPLNEVKLFAFREPGMGRVVLLPSEY</sequence>
<dbReference type="AlphaFoldDB" id="A0A1A0CDT1"/>
<organism evidence="2 3">
    <name type="scientific">Acetobacter pasteurianus</name>
    <name type="common">Acetobacter turbidans</name>
    <dbReference type="NCBI Taxonomy" id="438"/>
    <lineage>
        <taxon>Bacteria</taxon>
        <taxon>Pseudomonadati</taxon>
        <taxon>Pseudomonadota</taxon>
        <taxon>Alphaproteobacteria</taxon>
        <taxon>Acetobacterales</taxon>
        <taxon>Acetobacteraceae</taxon>
        <taxon>Acetobacter</taxon>
    </lineage>
</organism>
<evidence type="ECO:0000313" key="2">
    <source>
        <dbReference type="EMBL" id="OAZ60830.1"/>
    </source>
</evidence>
<evidence type="ECO:0000313" key="3">
    <source>
        <dbReference type="Proteomes" id="UP000093796"/>
    </source>
</evidence>
<proteinExistence type="predicted"/>
<protein>
    <recommendedName>
        <fullName evidence="1">DUF6876 domain-containing protein</fullName>
    </recommendedName>
</protein>
<dbReference type="Pfam" id="PF21781">
    <property type="entry name" value="DUF6876"/>
    <property type="match status" value="1"/>
</dbReference>
<comment type="caution">
    <text evidence="2">The sequence shown here is derived from an EMBL/GenBank/DDBJ whole genome shotgun (WGS) entry which is preliminary data.</text>
</comment>
<reference evidence="2 3" key="1">
    <citation type="submission" date="2016-05" db="EMBL/GenBank/DDBJ databases">
        <title>Genome sequencing of Acetobacter pasteurianus strain SRCM100623.</title>
        <authorList>
            <person name="Song Y.R."/>
        </authorList>
    </citation>
    <scope>NUCLEOTIDE SEQUENCE [LARGE SCALE GENOMIC DNA]</scope>
    <source>
        <strain evidence="2 3">SRCM100623</strain>
    </source>
</reference>
<gene>
    <name evidence="2" type="ORF">SRCM100623_02845</name>
</gene>
<accession>A0A1A0CDT1</accession>